<sequence>QKTQKRMATLETVCIDTDIIIDYLKGNQYKHILFILVKKYNCVVTPITVFELYYGGFYTGVIKPVEDVLTVFNLLHWTKEASKESAKIYAELIKKGKRIEMRDALIAGICLTKALPK</sequence>
<accession>X1N9K1</accession>
<dbReference type="InterPro" id="IPR051749">
    <property type="entry name" value="PINc/VapC_TA_RNase"/>
</dbReference>
<keyword evidence="5" id="KW-0460">Magnesium</keyword>
<keyword evidence="1" id="KW-1277">Toxin-antitoxin system</keyword>
<evidence type="ECO:0000259" key="6">
    <source>
        <dbReference type="Pfam" id="PF01850"/>
    </source>
</evidence>
<dbReference type="CDD" id="cd09881">
    <property type="entry name" value="PIN_VapC4-5_FitB-like"/>
    <property type="match status" value="1"/>
</dbReference>
<protein>
    <recommendedName>
        <fullName evidence="6">PIN domain-containing protein</fullName>
    </recommendedName>
</protein>
<evidence type="ECO:0000256" key="4">
    <source>
        <dbReference type="ARBA" id="ARBA00022801"/>
    </source>
</evidence>
<dbReference type="GO" id="GO:0046872">
    <property type="term" value="F:metal ion binding"/>
    <property type="evidence" value="ECO:0007669"/>
    <property type="project" value="UniProtKB-KW"/>
</dbReference>
<comment type="caution">
    <text evidence="7">The sequence shown here is derived from an EMBL/GenBank/DDBJ whole genome shotgun (WGS) entry which is preliminary data.</text>
</comment>
<keyword evidence="4" id="KW-0378">Hydrolase</keyword>
<evidence type="ECO:0000256" key="3">
    <source>
        <dbReference type="ARBA" id="ARBA00022723"/>
    </source>
</evidence>
<dbReference type="GO" id="GO:0004540">
    <property type="term" value="F:RNA nuclease activity"/>
    <property type="evidence" value="ECO:0007669"/>
    <property type="project" value="TreeGrafter"/>
</dbReference>
<dbReference type="GO" id="GO:0016787">
    <property type="term" value="F:hydrolase activity"/>
    <property type="evidence" value="ECO:0007669"/>
    <property type="project" value="UniProtKB-KW"/>
</dbReference>
<dbReference type="PANTHER" id="PTHR42740:SF1">
    <property type="entry name" value="RIBONUCLEASE VAPC3"/>
    <property type="match status" value="1"/>
</dbReference>
<evidence type="ECO:0000256" key="1">
    <source>
        <dbReference type="ARBA" id="ARBA00022649"/>
    </source>
</evidence>
<dbReference type="InterPro" id="IPR029060">
    <property type="entry name" value="PIN-like_dom_sf"/>
</dbReference>
<evidence type="ECO:0000256" key="2">
    <source>
        <dbReference type="ARBA" id="ARBA00022722"/>
    </source>
</evidence>
<dbReference type="Pfam" id="PF01850">
    <property type="entry name" value="PIN"/>
    <property type="match status" value="1"/>
</dbReference>
<organism evidence="7">
    <name type="scientific">marine sediment metagenome</name>
    <dbReference type="NCBI Taxonomy" id="412755"/>
    <lineage>
        <taxon>unclassified sequences</taxon>
        <taxon>metagenomes</taxon>
        <taxon>ecological metagenomes</taxon>
    </lineage>
</organism>
<name>X1N9K1_9ZZZZ</name>
<feature type="non-terminal residue" evidence="7">
    <location>
        <position position="1"/>
    </location>
</feature>
<evidence type="ECO:0000256" key="5">
    <source>
        <dbReference type="ARBA" id="ARBA00022842"/>
    </source>
</evidence>
<evidence type="ECO:0000313" key="7">
    <source>
        <dbReference type="EMBL" id="GAI15314.1"/>
    </source>
</evidence>
<dbReference type="PANTHER" id="PTHR42740">
    <property type="entry name" value="RIBONUCLEASE VAPC3"/>
    <property type="match status" value="1"/>
</dbReference>
<dbReference type="SUPFAM" id="SSF88723">
    <property type="entry name" value="PIN domain-like"/>
    <property type="match status" value="1"/>
</dbReference>
<keyword evidence="2" id="KW-0540">Nuclease</keyword>
<reference evidence="7" key="1">
    <citation type="journal article" date="2014" name="Front. Microbiol.">
        <title>High frequency of phylogenetically diverse reductive dehalogenase-homologous genes in deep subseafloor sedimentary metagenomes.</title>
        <authorList>
            <person name="Kawai M."/>
            <person name="Futagami T."/>
            <person name="Toyoda A."/>
            <person name="Takaki Y."/>
            <person name="Nishi S."/>
            <person name="Hori S."/>
            <person name="Arai W."/>
            <person name="Tsubouchi T."/>
            <person name="Morono Y."/>
            <person name="Uchiyama I."/>
            <person name="Ito T."/>
            <person name="Fujiyama A."/>
            <person name="Inagaki F."/>
            <person name="Takami H."/>
        </authorList>
    </citation>
    <scope>NUCLEOTIDE SEQUENCE</scope>
    <source>
        <strain evidence="7">Expedition CK06-06</strain>
    </source>
</reference>
<keyword evidence="3" id="KW-0479">Metal-binding</keyword>
<gene>
    <name evidence="7" type="ORF">S06H3_13564</name>
</gene>
<dbReference type="InterPro" id="IPR002716">
    <property type="entry name" value="PIN_dom"/>
</dbReference>
<dbReference type="AlphaFoldDB" id="X1N9K1"/>
<feature type="domain" description="PIN" evidence="6">
    <location>
        <begin position="13"/>
        <end position="114"/>
    </location>
</feature>
<dbReference type="Gene3D" id="3.40.50.1010">
    <property type="entry name" value="5'-nuclease"/>
    <property type="match status" value="1"/>
</dbReference>
<dbReference type="EMBL" id="BARV01006628">
    <property type="protein sequence ID" value="GAI15314.1"/>
    <property type="molecule type" value="Genomic_DNA"/>
</dbReference>
<proteinExistence type="predicted"/>